<reference evidence="5 6" key="1">
    <citation type="submission" date="2015-07" db="EMBL/GenBank/DDBJ databases">
        <title>The genome of Dufourea novaeangliae.</title>
        <authorList>
            <person name="Pan H."/>
            <person name="Kapheim K."/>
        </authorList>
    </citation>
    <scope>NUCLEOTIDE SEQUENCE [LARGE SCALE GENOMIC DNA]</scope>
    <source>
        <strain evidence="5">0120121106</strain>
        <tissue evidence="5">Whole body</tissue>
    </source>
</reference>
<dbReference type="GO" id="GO:0006508">
    <property type="term" value="P:proteolysis"/>
    <property type="evidence" value="ECO:0007669"/>
    <property type="project" value="InterPro"/>
</dbReference>
<dbReference type="InterPro" id="IPR009003">
    <property type="entry name" value="Peptidase_S1_PA"/>
</dbReference>
<dbReference type="PROSITE" id="PS50240">
    <property type="entry name" value="TRYPSIN_DOM"/>
    <property type="match status" value="1"/>
</dbReference>
<dbReference type="PROSITE" id="PS00135">
    <property type="entry name" value="TRYPSIN_SER"/>
    <property type="match status" value="1"/>
</dbReference>
<organism evidence="5 6">
    <name type="scientific">Dufourea novaeangliae</name>
    <name type="common">Sweat bee</name>
    <dbReference type="NCBI Taxonomy" id="178035"/>
    <lineage>
        <taxon>Eukaryota</taxon>
        <taxon>Metazoa</taxon>
        <taxon>Ecdysozoa</taxon>
        <taxon>Arthropoda</taxon>
        <taxon>Hexapoda</taxon>
        <taxon>Insecta</taxon>
        <taxon>Pterygota</taxon>
        <taxon>Neoptera</taxon>
        <taxon>Endopterygota</taxon>
        <taxon>Hymenoptera</taxon>
        <taxon>Apocrita</taxon>
        <taxon>Aculeata</taxon>
        <taxon>Apoidea</taxon>
        <taxon>Anthophila</taxon>
        <taxon>Halictidae</taxon>
        <taxon>Rophitinae</taxon>
        <taxon>Dufourea</taxon>
    </lineage>
</organism>
<evidence type="ECO:0000313" key="6">
    <source>
        <dbReference type="Proteomes" id="UP000076502"/>
    </source>
</evidence>
<dbReference type="EMBL" id="KQ434893">
    <property type="protein sequence ID" value="KZC10582.1"/>
    <property type="molecule type" value="Genomic_DNA"/>
</dbReference>
<feature type="domain" description="Peptidase S1" evidence="4">
    <location>
        <begin position="191"/>
        <end position="353"/>
    </location>
</feature>
<dbReference type="InterPro" id="IPR033116">
    <property type="entry name" value="TRYPSIN_SER"/>
</dbReference>
<dbReference type="GO" id="GO:0004252">
    <property type="term" value="F:serine-type endopeptidase activity"/>
    <property type="evidence" value="ECO:0007669"/>
    <property type="project" value="InterPro"/>
</dbReference>
<dbReference type="InterPro" id="IPR002347">
    <property type="entry name" value="SDR_fam"/>
</dbReference>
<evidence type="ECO:0000256" key="2">
    <source>
        <dbReference type="ARBA" id="ARBA00023002"/>
    </source>
</evidence>
<dbReference type="OrthoDB" id="1933717at2759"/>
<proteinExistence type="inferred from homology"/>
<dbReference type="Pfam" id="PF00089">
    <property type="entry name" value="Trypsin"/>
    <property type="match status" value="1"/>
</dbReference>
<dbReference type="Pfam" id="PF00106">
    <property type="entry name" value="adh_short"/>
    <property type="match status" value="2"/>
</dbReference>
<dbReference type="AlphaFoldDB" id="A0A154PFJ4"/>
<dbReference type="InterPro" id="IPR001254">
    <property type="entry name" value="Trypsin_dom"/>
</dbReference>
<dbReference type="Proteomes" id="UP000076502">
    <property type="component" value="Unassembled WGS sequence"/>
</dbReference>
<evidence type="ECO:0000256" key="1">
    <source>
        <dbReference type="ARBA" id="ARBA00006484"/>
    </source>
</evidence>
<dbReference type="SUPFAM" id="SSF50494">
    <property type="entry name" value="Trypsin-like serine proteases"/>
    <property type="match status" value="1"/>
</dbReference>
<dbReference type="STRING" id="178035.A0A154PFJ4"/>
<evidence type="ECO:0000256" key="3">
    <source>
        <dbReference type="RuleBase" id="RU000363"/>
    </source>
</evidence>
<keyword evidence="2" id="KW-0560">Oxidoreductase</keyword>
<dbReference type="InterPro" id="IPR036291">
    <property type="entry name" value="NAD(P)-bd_dom_sf"/>
</dbReference>
<comment type="similarity">
    <text evidence="1 3">Belongs to the short-chain dehydrogenases/reductases (SDR) family.</text>
</comment>
<dbReference type="PRINTS" id="PR00080">
    <property type="entry name" value="SDRFAMILY"/>
</dbReference>
<dbReference type="PANTHER" id="PTHR43115:SF4">
    <property type="entry name" value="DEHYDROGENASE_REDUCTASE SDR FAMILY MEMBER 11"/>
    <property type="match status" value="1"/>
</dbReference>
<protein>
    <submittedName>
        <fullName evidence="5">Dehydrogenase/reductase SDR family member 11</fullName>
    </submittedName>
</protein>
<gene>
    <name evidence="5" type="ORF">WN55_00334</name>
</gene>
<evidence type="ECO:0000313" key="5">
    <source>
        <dbReference type="EMBL" id="KZC10582.1"/>
    </source>
</evidence>
<accession>A0A154PFJ4</accession>
<dbReference type="Gene3D" id="2.40.10.10">
    <property type="entry name" value="Trypsin-like serine proteases"/>
    <property type="match status" value="1"/>
</dbReference>
<dbReference type="Gene3D" id="3.40.50.720">
    <property type="entry name" value="NAD(P)-binding Rossmann-like Domain"/>
    <property type="match status" value="1"/>
</dbReference>
<sequence length="365" mass="39980">MERWSGKVAIVTGASSGIGAAITRSLAEHNVKVAALARRLHKLQELADELPKYKIYPIQCDVTKEEEILRAFQWVEEKLGGADILVNNAGVSSTSTILDSPTTKYRLILDTNLVAPAICSREFCQSIKKRNSSGHILNINRLAYVSDPGTSTSPPLCGLGLIRLEWLDSRGIAGRYAEAIQMPFGMYGPSKYGLSALAAELRHEIILAKLNIRVTNISPGAVLTDMIKGIFEKCNDVVHNSAMLYSEDIAELVIYALEIPERAEEDCLRSSEEYVRITSNRTFCAGGMDGTGPCNGDSGGSFILYDTKTKRFYLRGVVSLSLIDQTSRSCDLKQLVVYVDAAKYLDWILATVLAETKDLSALSSK</sequence>
<dbReference type="SUPFAM" id="SSF51735">
    <property type="entry name" value="NAD(P)-binding Rossmann-fold domains"/>
    <property type="match status" value="1"/>
</dbReference>
<evidence type="ECO:0000259" key="4">
    <source>
        <dbReference type="PROSITE" id="PS50240"/>
    </source>
</evidence>
<name>A0A154PFJ4_DUFNO</name>
<keyword evidence="6" id="KW-1185">Reference proteome</keyword>
<dbReference type="PRINTS" id="PR00081">
    <property type="entry name" value="GDHRDH"/>
</dbReference>
<dbReference type="GO" id="GO:0016491">
    <property type="term" value="F:oxidoreductase activity"/>
    <property type="evidence" value="ECO:0007669"/>
    <property type="project" value="UniProtKB-KW"/>
</dbReference>
<dbReference type="PANTHER" id="PTHR43115">
    <property type="entry name" value="DEHYDROGENASE/REDUCTASE SDR FAMILY MEMBER 11"/>
    <property type="match status" value="1"/>
</dbReference>
<dbReference type="InterPro" id="IPR043504">
    <property type="entry name" value="Peptidase_S1_PA_chymotrypsin"/>
</dbReference>